<sequence>MTVQIQHGVLQQVAQRQSPHADARPDETDISVLVVHGISLPAGQFGTPYIDQLFMGTIDCDADPSFAVLRNLRVSAHVVIHRDGHCVQYVPFHRRAWHAGISHYCGRKRCNDFAIGIELEGTDTTPYTKEQYRTLAEIAAALVSTYPALTPQRIVGHQHIAPVRKTDPGPAFDWDYFRQLLNAALRASANKEL</sequence>
<dbReference type="InterPro" id="IPR051206">
    <property type="entry name" value="NAMLAA_amidase_2"/>
</dbReference>
<comment type="cofactor">
    <cofactor evidence="2">
        <name>Zn(2+)</name>
        <dbReference type="ChEBI" id="CHEBI:29105"/>
    </cofactor>
</comment>
<dbReference type="EMBL" id="PIQE01000001">
    <property type="protein sequence ID" value="RUO74668.1"/>
    <property type="molecule type" value="Genomic_DNA"/>
</dbReference>
<dbReference type="STRING" id="1122124.GCA_000423165_00432"/>
<keyword evidence="9" id="KW-0862">Zinc</keyword>
<keyword evidence="10" id="KW-0961">Cell wall biogenesis/degradation</keyword>
<evidence type="ECO:0000256" key="9">
    <source>
        <dbReference type="ARBA" id="ARBA00022833"/>
    </source>
</evidence>
<evidence type="ECO:0000256" key="7">
    <source>
        <dbReference type="ARBA" id="ARBA00022723"/>
    </source>
</evidence>
<dbReference type="InterPro" id="IPR036505">
    <property type="entry name" value="Amidase/PGRP_sf"/>
</dbReference>
<evidence type="ECO:0000256" key="10">
    <source>
        <dbReference type="ARBA" id="ARBA00023316"/>
    </source>
</evidence>
<feature type="domain" description="N-acetylmuramoyl-L-alanine amidase" evidence="13">
    <location>
        <begin position="18"/>
        <end position="169"/>
    </location>
</feature>
<comment type="catalytic activity">
    <reaction evidence="1">
        <text>Hydrolyzes the link between N-acetylmuramoyl residues and L-amino acid residues in certain cell-wall glycopeptides.</text>
        <dbReference type="EC" id="3.5.1.28"/>
    </reaction>
</comment>
<keyword evidence="6" id="KW-0963">Cytoplasm</keyword>
<dbReference type="PANTHER" id="PTHR30417:SF4">
    <property type="entry name" value="1,6-ANHYDRO-N-ACETYLMURAMYL-L-ALANINE AMIDASE AMPD"/>
    <property type="match status" value="1"/>
</dbReference>
<gene>
    <name evidence="14" type="ORF">CWI80_04825</name>
</gene>
<organism evidence="14 15">
    <name type="scientific">Pseudidiomarina sediminum</name>
    <dbReference type="NCBI Taxonomy" id="431675"/>
    <lineage>
        <taxon>Bacteria</taxon>
        <taxon>Pseudomonadati</taxon>
        <taxon>Pseudomonadota</taxon>
        <taxon>Gammaproteobacteria</taxon>
        <taxon>Alteromonadales</taxon>
        <taxon>Idiomarinaceae</taxon>
        <taxon>Pseudidiomarina</taxon>
    </lineage>
</organism>
<evidence type="ECO:0000256" key="8">
    <source>
        <dbReference type="ARBA" id="ARBA00022801"/>
    </source>
</evidence>
<reference evidence="15" key="1">
    <citation type="journal article" date="2018" name="Front. Microbiol.">
        <title>Genome-Based Analysis Reveals the Taxonomy and Diversity of the Family Idiomarinaceae.</title>
        <authorList>
            <person name="Liu Y."/>
            <person name="Lai Q."/>
            <person name="Shao Z."/>
        </authorList>
    </citation>
    <scope>NUCLEOTIDE SEQUENCE [LARGE SCALE GENOMIC DNA]</scope>
    <source>
        <strain evidence="15">c121</strain>
    </source>
</reference>
<dbReference type="GO" id="GO:0005737">
    <property type="term" value="C:cytoplasm"/>
    <property type="evidence" value="ECO:0007669"/>
    <property type="project" value="UniProtKB-SubCell"/>
</dbReference>
<keyword evidence="8" id="KW-0378">Hydrolase</keyword>
<dbReference type="InterPro" id="IPR002502">
    <property type="entry name" value="Amidase_domain"/>
</dbReference>
<dbReference type="AlphaFoldDB" id="A0A432Z9Q6"/>
<evidence type="ECO:0000256" key="12">
    <source>
        <dbReference type="ARBA" id="ARBA00042615"/>
    </source>
</evidence>
<evidence type="ECO:0000313" key="15">
    <source>
        <dbReference type="Proteomes" id="UP000287022"/>
    </source>
</evidence>
<dbReference type="GO" id="GO:0008745">
    <property type="term" value="F:N-acetylmuramoyl-L-alanine amidase activity"/>
    <property type="evidence" value="ECO:0007669"/>
    <property type="project" value="UniProtKB-EC"/>
</dbReference>
<comment type="subcellular location">
    <subcellularLocation>
        <location evidence="3">Cytoplasm</location>
    </subcellularLocation>
</comment>
<dbReference type="Gene3D" id="3.40.80.10">
    <property type="entry name" value="Peptidoglycan recognition protein-like"/>
    <property type="match status" value="1"/>
</dbReference>
<dbReference type="Proteomes" id="UP000287022">
    <property type="component" value="Unassembled WGS sequence"/>
</dbReference>
<comment type="similarity">
    <text evidence="4">Belongs to the N-acetylmuramoyl-L-alanine amidase 2 family.</text>
</comment>
<comment type="caution">
    <text evidence="14">The sequence shown here is derived from an EMBL/GenBank/DDBJ whole genome shotgun (WGS) entry which is preliminary data.</text>
</comment>
<dbReference type="GO" id="GO:0009254">
    <property type="term" value="P:peptidoglycan turnover"/>
    <property type="evidence" value="ECO:0007669"/>
    <property type="project" value="TreeGrafter"/>
</dbReference>
<evidence type="ECO:0000256" key="6">
    <source>
        <dbReference type="ARBA" id="ARBA00022490"/>
    </source>
</evidence>
<evidence type="ECO:0000259" key="13">
    <source>
        <dbReference type="SMART" id="SM00644"/>
    </source>
</evidence>
<dbReference type="CDD" id="cd06583">
    <property type="entry name" value="PGRP"/>
    <property type="match status" value="1"/>
</dbReference>
<dbReference type="SMART" id="SM00644">
    <property type="entry name" value="Ami_2"/>
    <property type="match status" value="1"/>
</dbReference>
<keyword evidence="7" id="KW-0479">Metal-binding</keyword>
<keyword evidence="15" id="KW-1185">Reference proteome</keyword>
<evidence type="ECO:0000256" key="5">
    <source>
        <dbReference type="ARBA" id="ARBA00011901"/>
    </source>
</evidence>
<dbReference type="EC" id="3.5.1.28" evidence="5"/>
<dbReference type="SUPFAM" id="SSF55846">
    <property type="entry name" value="N-acetylmuramoyl-L-alanine amidase-like"/>
    <property type="match status" value="1"/>
</dbReference>
<dbReference type="RefSeq" id="WP_026861492.1">
    <property type="nucleotide sequence ID" value="NZ_JAHVIQ010000001.1"/>
</dbReference>
<dbReference type="NCBIfam" id="NF008758">
    <property type="entry name" value="PRK11789.1"/>
    <property type="match status" value="1"/>
</dbReference>
<evidence type="ECO:0000256" key="2">
    <source>
        <dbReference type="ARBA" id="ARBA00001947"/>
    </source>
</evidence>
<name>A0A432Z9Q6_9GAMM</name>
<proteinExistence type="inferred from homology"/>
<evidence type="ECO:0000256" key="1">
    <source>
        <dbReference type="ARBA" id="ARBA00001561"/>
    </source>
</evidence>
<dbReference type="GO" id="GO:0009253">
    <property type="term" value="P:peptidoglycan catabolic process"/>
    <property type="evidence" value="ECO:0007669"/>
    <property type="project" value="InterPro"/>
</dbReference>
<evidence type="ECO:0000256" key="11">
    <source>
        <dbReference type="ARBA" id="ARBA00039257"/>
    </source>
</evidence>
<evidence type="ECO:0000256" key="3">
    <source>
        <dbReference type="ARBA" id="ARBA00004496"/>
    </source>
</evidence>
<dbReference type="GO" id="GO:0071555">
    <property type="term" value="P:cell wall organization"/>
    <property type="evidence" value="ECO:0007669"/>
    <property type="project" value="UniProtKB-KW"/>
</dbReference>
<evidence type="ECO:0000313" key="14">
    <source>
        <dbReference type="EMBL" id="RUO74668.1"/>
    </source>
</evidence>
<dbReference type="GO" id="GO:0046872">
    <property type="term" value="F:metal ion binding"/>
    <property type="evidence" value="ECO:0007669"/>
    <property type="project" value="UniProtKB-KW"/>
</dbReference>
<evidence type="ECO:0000256" key="4">
    <source>
        <dbReference type="ARBA" id="ARBA00007553"/>
    </source>
</evidence>
<dbReference type="PANTHER" id="PTHR30417">
    <property type="entry name" value="N-ACETYLMURAMOYL-L-ALANINE AMIDASE AMID"/>
    <property type="match status" value="1"/>
</dbReference>
<accession>A0A432Z9Q6</accession>
<dbReference type="Pfam" id="PF01510">
    <property type="entry name" value="Amidase_2"/>
    <property type="match status" value="1"/>
</dbReference>
<protein>
    <recommendedName>
        <fullName evidence="11">1,6-anhydro-N-acetylmuramyl-L-alanine amidase AmpD</fullName>
        <ecNumber evidence="5">3.5.1.28</ecNumber>
    </recommendedName>
    <alternativeName>
        <fullName evidence="12">N-acetylmuramoyl-L-alanine amidase</fullName>
    </alternativeName>
</protein>